<protein>
    <submittedName>
        <fullName evidence="2">Cysteine protease</fullName>
    </submittedName>
</protein>
<evidence type="ECO:0000313" key="2">
    <source>
        <dbReference type="EMBL" id="EIG54940.1"/>
    </source>
</evidence>
<sequence length="686" mass="75245">MPTTRSNDRTFDARPDRIDLRDRPYQPKLVSLPPLFPDLESIRKYLPDYAKALVLDQGREGACTGFGLAATINYLRWRNNGYSLQGIKSVSPRMLYHMAQLYDEWPGEDYEGSSCRGAMKGWNRHGVCSEALWPSCNEAGVPGFVAPGIGWDKDAAQLPLGAYYRIDKASITDLQSAVVEVGAIYCSANVHEGWFIGKTEDPQIIPWQNNKPVGGHAFAIVGYTQDGFIVQNSWGAEKWGHHGFAILSYQDWVFNSTDAWVAVLGAPMSVLAPETISPRSSLDTSSSLCGPAGLASSPGRGFSYANPEVQPLPEDKAYLCTLVLGNNGIPINRLLTSENAAKAVERVCRTEPATWLGNEPSDKPCKLALYVHGGLNSEEDSVQRIRIMAPYFRANKIYPLFLTWKTGALESIGGILEDSTRDIFRSLPSMRDESVMSKVREALDDARDRTIEVACEHLLVKPIWSEMKQNASAAAFPDAGLAMLAGHLIALKQQFPKLEIHLAGHSAGSIVLGHLLSLLGESVPVSTLSLFAPACTVEFAVATYGAAIKSGKLQPEAVHVDIMSDERERADTVGPYGKSLLYLVSRALEVRHKTPLLGMEWSWKSNSPQDQWSADDSSRNALQAWAGNIKGMSLHVHDKRREYVSTGAGKIRLAHGSFDNDVTVISNMLQRIRGGELLAEVENLAY</sequence>
<dbReference type="CDD" id="cd02619">
    <property type="entry name" value="Peptidase_C1"/>
    <property type="match status" value="1"/>
</dbReference>
<dbReference type="InterPro" id="IPR000668">
    <property type="entry name" value="Peptidase_C1A_C"/>
</dbReference>
<accession>I2Q584</accession>
<dbReference type="GO" id="GO:0008234">
    <property type="term" value="F:cysteine-type peptidase activity"/>
    <property type="evidence" value="ECO:0007669"/>
    <property type="project" value="InterPro"/>
</dbReference>
<dbReference type="InterPro" id="IPR029058">
    <property type="entry name" value="AB_hydrolase_fold"/>
</dbReference>
<keyword evidence="2" id="KW-0378">Hydrolase</keyword>
<dbReference type="Gene3D" id="3.90.70.10">
    <property type="entry name" value="Cysteine proteinases"/>
    <property type="match status" value="1"/>
</dbReference>
<dbReference type="Pfam" id="PF00112">
    <property type="entry name" value="Peptidase_C1"/>
    <property type="match status" value="1"/>
</dbReference>
<feature type="domain" description="Peptidase C1A papain C-terminal" evidence="1">
    <location>
        <begin position="160"/>
        <end position="248"/>
    </location>
</feature>
<dbReference type="OrthoDB" id="5318987at2"/>
<gene>
    <name evidence="2" type="ORF">DesU5LDRAFT_3307</name>
</gene>
<dbReference type="SUPFAM" id="SSF54001">
    <property type="entry name" value="Cysteine proteinases"/>
    <property type="match status" value="1"/>
</dbReference>
<dbReference type="SUPFAM" id="SSF53474">
    <property type="entry name" value="alpha/beta-Hydrolases"/>
    <property type="match status" value="1"/>
</dbReference>
<dbReference type="EMBL" id="JH600068">
    <property type="protein sequence ID" value="EIG54940.1"/>
    <property type="molecule type" value="Genomic_DNA"/>
</dbReference>
<keyword evidence="2" id="KW-0645">Protease</keyword>
<dbReference type="GO" id="GO:0006508">
    <property type="term" value="P:proteolysis"/>
    <property type="evidence" value="ECO:0007669"/>
    <property type="project" value="UniProtKB-KW"/>
</dbReference>
<dbReference type="AlphaFoldDB" id="I2Q584"/>
<evidence type="ECO:0000259" key="1">
    <source>
        <dbReference type="Pfam" id="PF00112"/>
    </source>
</evidence>
<dbReference type="InterPro" id="IPR038765">
    <property type="entry name" value="Papain-like_cys_pep_sf"/>
</dbReference>
<name>I2Q584_9BACT</name>
<dbReference type="HOGENOM" id="CLU_013107_0_0_7"/>
<organism evidence="2">
    <name type="scientific">Desulfovibrio sp. U5L</name>
    <dbReference type="NCBI Taxonomy" id="596152"/>
    <lineage>
        <taxon>Bacteria</taxon>
        <taxon>Pseudomonadati</taxon>
        <taxon>Thermodesulfobacteriota</taxon>
        <taxon>Desulfovibrionia</taxon>
        <taxon>Desulfovibrionales</taxon>
        <taxon>Desulfovibrionaceae</taxon>
        <taxon>Desulfovibrio</taxon>
    </lineage>
</organism>
<dbReference type="eggNOG" id="COG4870">
    <property type="taxonomic scope" value="Bacteria"/>
</dbReference>
<proteinExistence type="predicted"/>
<dbReference type="STRING" id="596152.DesU5LDRAFT_3307"/>
<reference evidence="2" key="1">
    <citation type="submission" date="2011-11" db="EMBL/GenBank/DDBJ databases">
        <title>Improved High-Quality Draft sequence of Desulfovibrio sp. U5L.</title>
        <authorList>
            <consortium name="US DOE Joint Genome Institute"/>
            <person name="Lucas S."/>
            <person name="Han J."/>
            <person name="Lapidus A."/>
            <person name="Cheng J.-F."/>
            <person name="Goodwin L."/>
            <person name="Pitluck S."/>
            <person name="Peters L."/>
            <person name="Ovchinnikova G."/>
            <person name="Held B."/>
            <person name="Detter J.C."/>
            <person name="Han C."/>
            <person name="Tapia R."/>
            <person name="Land M."/>
            <person name="Hauser L."/>
            <person name="Kyrpides N."/>
            <person name="Ivanova N."/>
            <person name="Pagani I."/>
            <person name="Gabster J."/>
            <person name="Walker C."/>
            <person name="Stolyar S."/>
            <person name="Stahl D."/>
            <person name="Arkin A."/>
            <person name="Dehal P."/>
            <person name="Hazen T."/>
            <person name="Woyke T."/>
        </authorList>
    </citation>
    <scope>NUCLEOTIDE SEQUENCE [LARGE SCALE GENOMIC DNA]</scope>
    <source>
        <strain evidence="2">U5L</strain>
    </source>
</reference>